<feature type="compositionally biased region" description="Polar residues" evidence="6">
    <location>
        <begin position="452"/>
        <end position="474"/>
    </location>
</feature>
<dbReference type="SMART" id="SM00240">
    <property type="entry name" value="FHA"/>
    <property type="match status" value="1"/>
</dbReference>
<dbReference type="PROSITE" id="PS50006">
    <property type="entry name" value="FHA_DOMAIN"/>
    <property type="match status" value="1"/>
</dbReference>
<feature type="region of interest" description="Disordered" evidence="6">
    <location>
        <begin position="448"/>
        <end position="519"/>
    </location>
</feature>
<dbReference type="GO" id="GO:0030870">
    <property type="term" value="C:Mre11 complex"/>
    <property type="evidence" value="ECO:0007669"/>
    <property type="project" value="InterPro"/>
</dbReference>
<dbReference type="GO" id="GO:0003684">
    <property type="term" value="F:damaged DNA binding"/>
    <property type="evidence" value="ECO:0007669"/>
    <property type="project" value="TreeGrafter"/>
</dbReference>
<feature type="compositionally biased region" description="Acidic residues" evidence="6">
    <location>
        <begin position="476"/>
        <end position="485"/>
    </location>
</feature>
<proteinExistence type="inferred from homology"/>
<dbReference type="Pfam" id="PF00498">
    <property type="entry name" value="FHA"/>
    <property type="match status" value="1"/>
</dbReference>
<dbReference type="Pfam" id="PF16508">
    <property type="entry name" value="NIBRIN_BRCT_II"/>
    <property type="match status" value="1"/>
</dbReference>
<name>A0AAD6HSI0_9EURO</name>
<comment type="caution">
    <text evidence="8">The sequence shown here is derived from an EMBL/GenBank/DDBJ whole genome shotgun (WGS) entry which is preliminary data.</text>
</comment>
<gene>
    <name evidence="8" type="ORF">N7493_002789</name>
</gene>
<dbReference type="InterPro" id="IPR008984">
    <property type="entry name" value="SMAD_FHA_dom_sf"/>
</dbReference>
<comment type="subcellular location">
    <subcellularLocation>
        <location evidence="1">Nucleus</location>
    </subcellularLocation>
</comment>
<dbReference type="CDD" id="cd22667">
    <property type="entry name" value="FHA_NBN"/>
    <property type="match status" value="1"/>
</dbReference>
<evidence type="ECO:0000256" key="3">
    <source>
        <dbReference type="ARBA" id="ARBA00023204"/>
    </source>
</evidence>
<keyword evidence="3" id="KW-0234">DNA repair</keyword>
<keyword evidence="2" id="KW-0227">DNA damage</keyword>
<dbReference type="InterPro" id="IPR000253">
    <property type="entry name" value="FHA_dom"/>
</dbReference>
<dbReference type="InterPro" id="IPR040227">
    <property type="entry name" value="Nibrin-rel"/>
</dbReference>
<reference evidence="8" key="1">
    <citation type="journal article" date="2023" name="IMA Fungus">
        <title>Comparative genomic study of the Penicillium genus elucidates a diverse pangenome and 15 lateral gene transfer events.</title>
        <authorList>
            <person name="Petersen C."/>
            <person name="Sorensen T."/>
            <person name="Nielsen M.R."/>
            <person name="Sondergaard T.E."/>
            <person name="Sorensen J.L."/>
            <person name="Fitzpatrick D.A."/>
            <person name="Frisvad J.C."/>
            <person name="Nielsen K.L."/>
        </authorList>
    </citation>
    <scope>NUCLEOTIDE SEQUENCE</scope>
    <source>
        <strain evidence="8">IBT 17514</strain>
    </source>
</reference>
<protein>
    <recommendedName>
        <fullName evidence="7">FHA domain-containing protein</fullName>
    </recommendedName>
</protein>
<dbReference type="PANTHER" id="PTHR12162">
    <property type="entry name" value="NIBRIN-RELATED"/>
    <property type="match status" value="1"/>
</dbReference>
<organism evidence="8 9">
    <name type="scientific">Penicillium malachiteum</name>
    <dbReference type="NCBI Taxonomy" id="1324776"/>
    <lineage>
        <taxon>Eukaryota</taxon>
        <taxon>Fungi</taxon>
        <taxon>Dikarya</taxon>
        <taxon>Ascomycota</taxon>
        <taxon>Pezizomycotina</taxon>
        <taxon>Eurotiomycetes</taxon>
        <taxon>Eurotiomycetidae</taxon>
        <taxon>Eurotiales</taxon>
        <taxon>Aspergillaceae</taxon>
        <taxon>Penicillium</taxon>
    </lineage>
</organism>
<feature type="region of interest" description="Disordered" evidence="6">
    <location>
        <begin position="535"/>
        <end position="556"/>
    </location>
</feature>
<dbReference type="PANTHER" id="PTHR12162:SF0">
    <property type="entry name" value="NIBRIN"/>
    <property type="match status" value="1"/>
</dbReference>
<feature type="region of interest" description="Disordered" evidence="6">
    <location>
        <begin position="368"/>
        <end position="420"/>
    </location>
</feature>
<evidence type="ECO:0000313" key="9">
    <source>
        <dbReference type="Proteomes" id="UP001215712"/>
    </source>
</evidence>
<dbReference type="AlphaFoldDB" id="A0AAD6HSI0"/>
<dbReference type="InterPro" id="IPR032429">
    <property type="entry name" value="Nibrin_BRCT2"/>
</dbReference>
<dbReference type="GO" id="GO:0007095">
    <property type="term" value="P:mitotic G2 DNA damage checkpoint signaling"/>
    <property type="evidence" value="ECO:0007669"/>
    <property type="project" value="InterPro"/>
</dbReference>
<evidence type="ECO:0000259" key="7">
    <source>
        <dbReference type="PROSITE" id="PS50006"/>
    </source>
</evidence>
<evidence type="ECO:0000313" key="8">
    <source>
        <dbReference type="EMBL" id="KAJ5734003.1"/>
    </source>
</evidence>
<dbReference type="SUPFAM" id="SSF49879">
    <property type="entry name" value="SMAD/FHA domain"/>
    <property type="match status" value="1"/>
</dbReference>
<dbReference type="GO" id="GO:0000724">
    <property type="term" value="P:double-strand break repair via homologous recombination"/>
    <property type="evidence" value="ECO:0007669"/>
    <property type="project" value="TreeGrafter"/>
</dbReference>
<keyword evidence="9" id="KW-1185">Reference proteome</keyword>
<feature type="domain" description="FHA" evidence="7">
    <location>
        <begin position="24"/>
        <end position="93"/>
    </location>
</feature>
<feature type="compositionally biased region" description="Polar residues" evidence="6">
    <location>
        <begin position="373"/>
        <end position="386"/>
    </location>
</feature>
<dbReference type="Gene3D" id="3.40.50.10980">
    <property type="entry name" value="Nibrin, BRCT2 domain"/>
    <property type="match status" value="1"/>
</dbReference>
<evidence type="ECO:0000256" key="5">
    <source>
        <dbReference type="ARBA" id="ARBA00044757"/>
    </source>
</evidence>
<reference evidence="8" key="2">
    <citation type="submission" date="2023-01" db="EMBL/GenBank/DDBJ databases">
        <authorList>
            <person name="Petersen C."/>
        </authorList>
    </citation>
    <scope>NUCLEOTIDE SEQUENCE</scope>
    <source>
        <strain evidence="8">IBT 17514</strain>
    </source>
</reference>
<dbReference type="Proteomes" id="UP001215712">
    <property type="component" value="Unassembled WGS sequence"/>
</dbReference>
<feature type="compositionally biased region" description="Polar residues" evidence="6">
    <location>
        <begin position="394"/>
        <end position="411"/>
    </location>
</feature>
<sequence>MWILESTGDFLGGKRVWLRPGRKYLLGRPAENSGVHRAIPSKVGNGTTVSRKHLTIEVSSVTPRDGTHVRARTKVTITDLNSKKGTTVDGEQIRGQERVLSEDETKIQLGRSASLLLKWEPVVLSFSFSSKELRSDDPLAKVRSKLEDLDIKTIIPYLVDQTTHVVQNKRNTAKGLQALINGKPIVSNSYIDALVYATTPTEFENDEAMSPLETDFDDAWPNPSEYLPQAGKEPVDRPAAAFGPDTARVHVFDGYTFVFGDPAQFENLQAAINNGQGKALLYQVEDGVTTADEIVRFMRDAGGQKGTRGRQEELGKVVLVRFRSKGEHEQWSIEISNQVALMTDRRVIEQSEFLGAILGSDASPLCRSLPSEEGSSQTLAAATPEPSQERVNVEDNSGPSESQPAPIQEQQVSTSKTKTTRVRKFVSKMKTFDDGFDMDSIPIYSAEEEASNDTQQPATQSVDDAPLPSQNTQPLDELEDADDDIVQSLLPGAKAMKRRREEIDQGRKGSRTTHTEATVVPKAKRAKLNIMEAARKHREEEEQQRKAEDEAFPLRM</sequence>
<evidence type="ECO:0000256" key="2">
    <source>
        <dbReference type="ARBA" id="ARBA00022763"/>
    </source>
</evidence>
<dbReference type="Gene3D" id="2.60.200.20">
    <property type="match status" value="1"/>
</dbReference>
<comment type="similarity">
    <text evidence="5">Belongs to the Nibrin family.</text>
</comment>
<evidence type="ECO:0000256" key="1">
    <source>
        <dbReference type="ARBA" id="ARBA00004123"/>
    </source>
</evidence>
<keyword evidence="4" id="KW-0539">Nucleus</keyword>
<dbReference type="EMBL" id="JAQJAN010000003">
    <property type="protein sequence ID" value="KAJ5734003.1"/>
    <property type="molecule type" value="Genomic_DNA"/>
</dbReference>
<feature type="compositionally biased region" description="Basic and acidic residues" evidence="6">
    <location>
        <begin position="535"/>
        <end position="549"/>
    </location>
</feature>
<dbReference type="InterPro" id="IPR043014">
    <property type="entry name" value="Nibrin_BRCT2_sf"/>
</dbReference>
<evidence type="ECO:0000256" key="4">
    <source>
        <dbReference type="ARBA" id="ARBA00023242"/>
    </source>
</evidence>
<evidence type="ECO:0000256" key="6">
    <source>
        <dbReference type="SAM" id="MobiDB-lite"/>
    </source>
</evidence>
<accession>A0AAD6HSI0</accession>